<dbReference type="STRING" id="1121301.SAMN02745912_03577"/>
<evidence type="ECO:0008006" key="8">
    <source>
        <dbReference type="Google" id="ProtNLM"/>
    </source>
</evidence>
<dbReference type="Gene3D" id="3.20.20.370">
    <property type="entry name" value="Glycoside hydrolase/deacetylase"/>
    <property type="match status" value="1"/>
</dbReference>
<dbReference type="Pfam" id="PF04794">
    <property type="entry name" value="YdjC"/>
    <property type="match status" value="1"/>
</dbReference>
<gene>
    <name evidence="6" type="ORF">SAMN02745912_03577</name>
</gene>
<dbReference type="PANTHER" id="PTHR31609:SF1">
    <property type="entry name" value="CARBOHYDRATE DEACETYLASE"/>
    <property type="match status" value="1"/>
</dbReference>
<dbReference type="RefSeq" id="WP_073153208.1">
    <property type="nucleotide sequence ID" value="NZ_FRAG01000081.1"/>
</dbReference>
<dbReference type="GO" id="GO:0046872">
    <property type="term" value="F:metal ion binding"/>
    <property type="evidence" value="ECO:0007669"/>
    <property type="project" value="UniProtKB-KW"/>
</dbReference>
<dbReference type="PANTHER" id="PTHR31609">
    <property type="entry name" value="YDJC DEACETYLASE FAMILY MEMBER"/>
    <property type="match status" value="1"/>
</dbReference>
<protein>
    <recommendedName>
        <fullName evidence="8">Carbohydrate deacetylase</fullName>
    </recommendedName>
</protein>
<dbReference type="OrthoDB" id="9774177at2"/>
<accession>A0A1M6T6D2</accession>
<proteinExistence type="predicted"/>
<reference evidence="6 7" key="1">
    <citation type="submission" date="2016-11" db="EMBL/GenBank/DDBJ databases">
        <authorList>
            <person name="Jaros S."/>
            <person name="Januszkiewicz K."/>
            <person name="Wedrychowicz H."/>
        </authorList>
    </citation>
    <scope>NUCLEOTIDE SEQUENCE [LARGE SCALE GENOMIC DNA]</scope>
    <source>
        <strain evidence="6 7">DSM 15212</strain>
    </source>
</reference>
<name>A0A1M6T6D2_PARC5</name>
<dbReference type="InterPro" id="IPR006879">
    <property type="entry name" value="YdjC-like"/>
</dbReference>
<dbReference type="CDD" id="cd10803">
    <property type="entry name" value="YdjC_EF3048_like"/>
    <property type="match status" value="1"/>
</dbReference>
<organism evidence="6 7">
    <name type="scientific">Paramaledivibacter caminithermalis (strain DSM 15212 / CIP 107654 / DViRD3)</name>
    <name type="common">Clostridium caminithermale</name>
    <dbReference type="NCBI Taxonomy" id="1121301"/>
    <lineage>
        <taxon>Bacteria</taxon>
        <taxon>Bacillati</taxon>
        <taxon>Bacillota</taxon>
        <taxon>Clostridia</taxon>
        <taxon>Peptostreptococcales</taxon>
        <taxon>Caminicellaceae</taxon>
        <taxon>Paramaledivibacter</taxon>
    </lineage>
</organism>
<evidence type="ECO:0000256" key="1">
    <source>
        <dbReference type="ARBA" id="ARBA00001946"/>
    </source>
</evidence>
<evidence type="ECO:0000256" key="2">
    <source>
        <dbReference type="ARBA" id="ARBA00022723"/>
    </source>
</evidence>
<evidence type="ECO:0000256" key="5">
    <source>
        <dbReference type="ARBA" id="ARBA00023277"/>
    </source>
</evidence>
<keyword evidence="7" id="KW-1185">Reference proteome</keyword>
<keyword evidence="5" id="KW-0119">Carbohydrate metabolism</keyword>
<keyword evidence="3" id="KW-0378">Hydrolase</keyword>
<dbReference type="GO" id="GO:0019213">
    <property type="term" value="F:deacetylase activity"/>
    <property type="evidence" value="ECO:0007669"/>
    <property type="project" value="TreeGrafter"/>
</dbReference>
<evidence type="ECO:0000313" key="6">
    <source>
        <dbReference type="EMBL" id="SHK52523.1"/>
    </source>
</evidence>
<keyword evidence="4" id="KW-0460">Magnesium</keyword>
<dbReference type="GO" id="GO:0016811">
    <property type="term" value="F:hydrolase activity, acting on carbon-nitrogen (but not peptide) bonds, in linear amides"/>
    <property type="evidence" value="ECO:0007669"/>
    <property type="project" value="InterPro"/>
</dbReference>
<dbReference type="NCBIfam" id="NF002559">
    <property type="entry name" value="PRK02134.1"/>
    <property type="match status" value="1"/>
</dbReference>
<evidence type="ECO:0000256" key="4">
    <source>
        <dbReference type="ARBA" id="ARBA00022842"/>
    </source>
</evidence>
<dbReference type="GO" id="GO:0000272">
    <property type="term" value="P:polysaccharide catabolic process"/>
    <property type="evidence" value="ECO:0007669"/>
    <property type="project" value="InterPro"/>
</dbReference>
<dbReference type="InterPro" id="IPR011330">
    <property type="entry name" value="Glyco_hydro/deAcase_b/a-brl"/>
</dbReference>
<dbReference type="Proteomes" id="UP000184465">
    <property type="component" value="Unassembled WGS sequence"/>
</dbReference>
<comment type="cofactor">
    <cofactor evidence="1">
        <name>Mg(2+)</name>
        <dbReference type="ChEBI" id="CHEBI:18420"/>
    </cofactor>
</comment>
<sequence length="251" mass="28594">MKELIINADDFGLTKGCSKGIIKALKEGVLTNTTVMINMPEALNAIEIAKKNGIKEMGLHLTLTCGQPVSKKEKVSSLVDECGKFYKRRNQLFSKMKLEEARIELENQINAFLSTGLKLTHLDSHHHIHMYDGMREIVAAIAKKYAVSLRCPNEETKKYLLKNGIKTTDYFSMDFYGENASIENLKKIITKFPEGIIEIMTHPAYVDDDLINISSYSTDREKELEILTSDELKKWLKDKEIELISFGELRD</sequence>
<evidence type="ECO:0000313" key="7">
    <source>
        <dbReference type="Proteomes" id="UP000184465"/>
    </source>
</evidence>
<dbReference type="EMBL" id="FRAG01000081">
    <property type="protein sequence ID" value="SHK52523.1"/>
    <property type="molecule type" value="Genomic_DNA"/>
</dbReference>
<dbReference type="InterPro" id="IPR022948">
    <property type="entry name" value="COD_ChbG_bac"/>
</dbReference>
<dbReference type="SUPFAM" id="SSF88713">
    <property type="entry name" value="Glycoside hydrolase/deacetylase"/>
    <property type="match status" value="1"/>
</dbReference>
<keyword evidence="2" id="KW-0479">Metal-binding</keyword>
<evidence type="ECO:0000256" key="3">
    <source>
        <dbReference type="ARBA" id="ARBA00022801"/>
    </source>
</evidence>
<dbReference type="AlphaFoldDB" id="A0A1M6T6D2"/>